<protein>
    <submittedName>
        <fullName evidence="3">Putative glyoxalase family protein</fullName>
    </submittedName>
</protein>
<accession>A0A1W2TX98</accession>
<name>A0A1W2TX98_ROSNE</name>
<dbReference type="InterPro" id="IPR037523">
    <property type="entry name" value="VOC_core"/>
</dbReference>
<evidence type="ECO:0000313" key="3">
    <source>
        <dbReference type="EMBL" id="GAP93330.2"/>
    </source>
</evidence>
<sequence length="141" mass="14630">MITGLHHINLVVPPGTLDEAAAFYGATLGLTPRAVPARQAGTLLWFDVGASGQQVHIAFGAAADFGAAAASSSRHPCFRVSDGDALLALRRRVHAHLERGGPGAPRAADPPGGPTSGAKGVEYPDRFFARDYAGNNLEFTV</sequence>
<dbReference type="EMBL" id="DF977563">
    <property type="protein sequence ID" value="GAP93330.2"/>
    <property type="molecule type" value="Genomic_DNA"/>
</dbReference>
<organism evidence="3">
    <name type="scientific">Rosellinia necatrix</name>
    <name type="common">White root-rot fungus</name>
    <dbReference type="NCBI Taxonomy" id="77044"/>
    <lineage>
        <taxon>Eukaryota</taxon>
        <taxon>Fungi</taxon>
        <taxon>Dikarya</taxon>
        <taxon>Ascomycota</taxon>
        <taxon>Pezizomycotina</taxon>
        <taxon>Sordariomycetes</taxon>
        <taxon>Xylariomycetidae</taxon>
        <taxon>Xylariales</taxon>
        <taxon>Xylariaceae</taxon>
        <taxon>Rosellinia</taxon>
    </lineage>
</organism>
<dbReference type="OMA" id="WFNITPD"/>
<reference evidence="3" key="1">
    <citation type="submission" date="2016-03" db="EMBL/GenBank/DDBJ databases">
        <title>Draft genome sequence of Rosellinia necatrix.</title>
        <authorList>
            <person name="Kanematsu S."/>
        </authorList>
    </citation>
    <scope>NUCLEOTIDE SEQUENCE [LARGE SCALE GENOMIC DNA]</scope>
    <source>
        <strain evidence="3">W97</strain>
    </source>
</reference>
<evidence type="ECO:0000313" key="4">
    <source>
        <dbReference type="Proteomes" id="UP000054516"/>
    </source>
</evidence>
<dbReference type="InterPro" id="IPR029068">
    <property type="entry name" value="Glyas_Bleomycin-R_OHBP_Dase"/>
</dbReference>
<dbReference type="Proteomes" id="UP000054516">
    <property type="component" value="Unassembled WGS sequence"/>
</dbReference>
<proteinExistence type="predicted"/>
<dbReference type="OrthoDB" id="3340372at2759"/>
<dbReference type="SUPFAM" id="SSF54593">
    <property type="entry name" value="Glyoxalase/Bleomycin resistance protein/Dihydroxybiphenyl dioxygenase"/>
    <property type="match status" value="1"/>
</dbReference>
<evidence type="ECO:0000259" key="2">
    <source>
        <dbReference type="PROSITE" id="PS51819"/>
    </source>
</evidence>
<dbReference type="PANTHER" id="PTHR39175:SF1">
    <property type="entry name" value="FAMILY PROTEIN, PUTATIVE (AFU_ORTHOLOGUE AFUA_3G15060)-RELATED"/>
    <property type="match status" value="1"/>
</dbReference>
<feature type="region of interest" description="Disordered" evidence="1">
    <location>
        <begin position="98"/>
        <end position="120"/>
    </location>
</feature>
<dbReference type="PANTHER" id="PTHR39175">
    <property type="entry name" value="FAMILY PROTEIN, PUTATIVE (AFU_ORTHOLOGUE AFUA_3G15060)-RELATED"/>
    <property type="match status" value="1"/>
</dbReference>
<feature type="domain" description="VOC" evidence="2">
    <location>
        <begin position="4"/>
        <end position="141"/>
    </location>
</feature>
<dbReference type="PROSITE" id="PS51819">
    <property type="entry name" value="VOC"/>
    <property type="match status" value="1"/>
</dbReference>
<gene>
    <name evidence="3" type="ORF">SAMD00023353_11800130</name>
</gene>
<keyword evidence="4" id="KW-1185">Reference proteome</keyword>
<dbReference type="AlphaFoldDB" id="A0A1W2TX98"/>
<evidence type="ECO:0000256" key="1">
    <source>
        <dbReference type="SAM" id="MobiDB-lite"/>
    </source>
</evidence>
<dbReference type="Gene3D" id="3.10.180.10">
    <property type="entry name" value="2,3-Dihydroxybiphenyl 1,2-Dioxygenase, domain 1"/>
    <property type="match status" value="1"/>
</dbReference>